<gene>
    <name evidence="8" type="ORF">HETSPECPRED_010039</name>
</gene>
<feature type="compositionally biased region" description="Basic and acidic residues" evidence="6">
    <location>
        <begin position="673"/>
        <end position="686"/>
    </location>
</feature>
<feature type="region of interest" description="Disordered" evidence="6">
    <location>
        <begin position="673"/>
        <end position="747"/>
    </location>
</feature>
<feature type="transmembrane region" description="Helical" evidence="7">
    <location>
        <begin position="260"/>
        <end position="283"/>
    </location>
</feature>
<evidence type="ECO:0000313" key="8">
    <source>
        <dbReference type="EMBL" id="CAF9936166.1"/>
    </source>
</evidence>
<reference evidence="8" key="1">
    <citation type="submission" date="2021-03" db="EMBL/GenBank/DDBJ databases">
        <authorList>
            <person name="Tagirdzhanova G."/>
        </authorList>
    </citation>
    <scope>NUCLEOTIDE SEQUENCE</scope>
</reference>
<evidence type="ECO:0000256" key="5">
    <source>
        <dbReference type="ARBA" id="ARBA00023136"/>
    </source>
</evidence>
<dbReference type="PANTHER" id="PTHR17920">
    <property type="entry name" value="TRANSMEMBRANE AND COILED-COIL DOMAIN-CONTAINING PROTEIN 4 TMCO4"/>
    <property type="match status" value="1"/>
</dbReference>
<evidence type="ECO:0008006" key="10">
    <source>
        <dbReference type="Google" id="ProtNLM"/>
    </source>
</evidence>
<name>A0A8H3G4S4_9LECA</name>
<dbReference type="PANTHER" id="PTHR17920:SF22">
    <property type="entry name" value="DUF726 DOMAIN PROTEIN (AFU_ORTHOLOGUE AFUA_2G12860)"/>
    <property type="match status" value="1"/>
</dbReference>
<comment type="subcellular location">
    <subcellularLocation>
        <location evidence="1">Membrane</location>
        <topology evidence="1">Multi-pass membrane protein</topology>
    </subcellularLocation>
</comment>
<evidence type="ECO:0000313" key="9">
    <source>
        <dbReference type="Proteomes" id="UP000664521"/>
    </source>
</evidence>
<comment type="similarity">
    <text evidence="2">Belongs to the TMCO4 family.</text>
</comment>
<keyword evidence="3 7" id="KW-0812">Transmembrane</keyword>
<evidence type="ECO:0000256" key="3">
    <source>
        <dbReference type="ARBA" id="ARBA00022692"/>
    </source>
</evidence>
<evidence type="ECO:0000256" key="7">
    <source>
        <dbReference type="SAM" id="Phobius"/>
    </source>
</evidence>
<dbReference type="Gene3D" id="3.40.50.1820">
    <property type="entry name" value="alpha/beta hydrolase"/>
    <property type="match status" value="1"/>
</dbReference>
<feature type="transmembrane region" description="Helical" evidence="7">
    <location>
        <begin position="303"/>
        <end position="323"/>
    </location>
</feature>
<evidence type="ECO:0000256" key="1">
    <source>
        <dbReference type="ARBA" id="ARBA00004141"/>
    </source>
</evidence>
<dbReference type="InterPro" id="IPR029058">
    <property type="entry name" value="AB_hydrolase_fold"/>
</dbReference>
<keyword evidence="9" id="KW-1185">Reference proteome</keyword>
<proteinExistence type="inferred from homology"/>
<sequence>MKVDDESLTSLLSTPALRLELALLVALCTDAMRRDVLSIFPEPATIPASAGPARPSRLTLLDEDLIDFTDEESDAYAAKERRRIRDRDLASPQMQGMRRAVLSFFDAWRLGILRRVGEVLNIKAQAVRQRRAEYNAKAEAEARERKGNAAATNVVDKNGKGNHFSTNACIPTSLTGLEEAKRRKILLCLLLLALSLERYAAHSRILLEIIAASLTLPSSTLSDLESTVSHGLLSTAAKISAEESTEKVAAQNAVGRRWKVGLATVAGATLIGVTGGLAAPFLAAGLGTVMGGLGLSIPLIGGYLGAMAGSTLLIGGLFGSYGGKMTGEMMEKYAKEVEDFSFVPMKPMSGPQGDTESARSLGEVEQVQRKLRVAVGISGWIVDESDITEPWRVLRNSTIEPFALRWEPSSLRDLGMSITKVLKSYAWSAAKLELVRRTIFASLLAGLWPLGLLKIARVLDNPYSVAKARSDKAGQILAEVLMQKAQGERPLTLVGFSLGARVIYQALLYLAEHNAFGLVESVVLVGAPTPSEERAWRRIRAVVAGRVVNVYSQEDHILGFLYRTSSLQLGVAGLQPVEGVERIENFDATRLMNGKGHAKYRYIIGRILREIGFADIDMLEVEKEEIAAREIGDGPVMGDLIPTDDLLASVEHSSSDGVAFINGNPTYFLSAELPKEDDAKIPDRKPQYKAPASEDAGWKVPEQNQAELIEIDSGSPRPATPETEDEESDDDLGQRIAMVDLDPEPIL</sequence>
<dbReference type="Proteomes" id="UP000664521">
    <property type="component" value="Unassembled WGS sequence"/>
</dbReference>
<dbReference type="SUPFAM" id="SSF53474">
    <property type="entry name" value="alpha/beta-Hydrolases"/>
    <property type="match status" value="1"/>
</dbReference>
<dbReference type="Pfam" id="PF05277">
    <property type="entry name" value="DUF726"/>
    <property type="match status" value="1"/>
</dbReference>
<comment type="caution">
    <text evidence="8">The sequence shown here is derived from an EMBL/GenBank/DDBJ whole genome shotgun (WGS) entry which is preliminary data.</text>
</comment>
<dbReference type="OrthoDB" id="277931at2759"/>
<dbReference type="EMBL" id="CAJPDS010000089">
    <property type="protein sequence ID" value="CAF9936166.1"/>
    <property type="molecule type" value="Genomic_DNA"/>
</dbReference>
<feature type="compositionally biased region" description="Acidic residues" evidence="6">
    <location>
        <begin position="722"/>
        <end position="731"/>
    </location>
</feature>
<organism evidence="8 9">
    <name type="scientific">Heterodermia speciosa</name>
    <dbReference type="NCBI Taxonomy" id="116794"/>
    <lineage>
        <taxon>Eukaryota</taxon>
        <taxon>Fungi</taxon>
        <taxon>Dikarya</taxon>
        <taxon>Ascomycota</taxon>
        <taxon>Pezizomycotina</taxon>
        <taxon>Lecanoromycetes</taxon>
        <taxon>OSLEUM clade</taxon>
        <taxon>Lecanoromycetidae</taxon>
        <taxon>Caliciales</taxon>
        <taxon>Physciaceae</taxon>
        <taxon>Heterodermia</taxon>
    </lineage>
</organism>
<evidence type="ECO:0000256" key="2">
    <source>
        <dbReference type="ARBA" id="ARBA00009824"/>
    </source>
</evidence>
<dbReference type="GO" id="GO:0016020">
    <property type="term" value="C:membrane"/>
    <property type="evidence" value="ECO:0007669"/>
    <property type="project" value="UniProtKB-SubCell"/>
</dbReference>
<protein>
    <recommendedName>
        <fullName evidence="10">DUF726-domain-containing protein</fullName>
    </recommendedName>
</protein>
<accession>A0A8H3G4S4</accession>
<dbReference type="AlphaFoldDB" id="A0A8H3G4S4"/>
<evidence type="ECO:0000256" key="4">
    <source>
        <dbReference type="ARBA" id="ARBA00022989"/>
    </source>
</evidence>
<keyword evidence="4 7" id="KW-1133">Transmembrane helix</keyword>
<evidence type="ECO:0000256" key="6">
    <source>
        <dbReference type="SAM" id="MobiDB-lite"/>
    </source>
</evidence>
<dbReference type="InterPro" id="IPR007941">
    <property type="entry name" value="DUF726"/>
</dbReference>
<keyword evidence="5 7" id="KW-0472">Membrane</keyword>